<evidence type="ECO:0000313" key="3">
    <source>
        <dbReference type="Proteomes" id="UP000292120"/>
    </source>
</evidence>
<evidence type="ECO:0000256" key="1">
    <source>
        <dbReference type="SAM" id="SignalP"/>
    </source>
</evidence>
<evidence type="ECO:0000313" key="2">
    <source>
        <dbReference type="EMBL" id="TBO34274.1"/>
    </source>
</evidence>
<gene>
    <name evidence="2" type="ORF">EYS42_02280</name>
</gene>
<dbReference type="InterPro" id="IPR014917">
    <property type="entry name" value="DUF1800"/>
</dbReference>
<name>A0A4Q9H5V6_9BURK</name>
<dbReference type="PANTHER" id="PTHR43737">
    <property type="entry name" value="BLL7424 PROTEIN"/>
    <property type="match status" value="1"/>
</dbReference>
<keyword evidence="1" id="KW-0732">Signal</keyword>
<dbReference type="Proteomes" id="UP000292120">
    <property type="component" value="Unassembled WGS sequence"/>
</dbReference>
<organism evidence="2 3">
    <name type="scientific">Aquabacterium lacunae</name>
    <dbReference type="NCBI Taxonomy" id="2528630"/>
    <lineage>
        <taxon>Bacteria</taxon>
        <taxon>Pseudomonadati</taxon>
        <taxon>Pseudomonadota</taxon>
        <taxon>Betaproteobacteria</taxon>
        <taxon>Burkholderiales</taxon>
        <taxon>Aquabacterium</taxon>
    </lineage>
</organism>
<proteinExistence type="predicted"/>
<dbReference type="AlphaFoldDB" id="A0A4Q9H5V6"/>
<dbReference type="PANTHER" id="PTHR43737:SF1">
    <property type="entry name" value="DUF1501 DOMAIN-CONTAINING PROTEIN"/>
    <property type="match status" value="1"/>
</dbReference>
<accession>A0A4Q9H5V6</accession>
<dbReference type="OrthoDB" id="9772295at2"/>
<dbReference type="EMBL" id="SIXI01000001">
    <property type="protein sequence ID" value="TBO34274.1"/>
    <property type="molecule type" value="Genomic_DNA"/>
</dbReference>
<feature type="chain" id="PRO_5020789705" evidence="1">
    <location>
        <begin position="28"/>
        <end position="559"/>
    </location>
</feature>
<dbReference type="PROSITE" id="PS51257">
    <property type="entry name" value="PROKAR_LIPOPROTEIN"/>
    <property type="match status" value="1"/>
</dbReference>
<dbReference type="Pfam" id="PF08811">
    <property type="entry name" value="DUF1800"/>
    <property type="match status" value="1"/>
</dbReference>
<keyword evidence="3" id="KW-1185">Reference proteome</keyword>
<reference evidence="2 3" key="1">
    <citation type="submission" date="2019-02" db="EMBL/GenBank/DDBJ databases">
        <title>Aquabacterium sp. strain KMB7.</title>
        <authorList>
            <person name="Chen W.-M."/>
        </authorList>
    </citation>
    <scope>NUCLEOTIDE SEQUENCE [LARGE SCALE GENOMIC DNA]</scope>
    <source>
        <strain evidence="2 3">KMB7</strain>
    </source>
</reference>
<sequence>MAVNFRRTWMACAALALSLTLSGCFEPAEPSTPPTTDTAARFLNMTTFGATQADVDKLVALGYEGWLNEQFAATPIDTHYGYADRGGPPDCAVCPAEAIGGVIDSFWYQAIKSPDQLRQRVALAWLELFVVSAATDSAIELEPYAMAAYLDLLSRNAFANYRQVLEAVTLSPAMGHYLSHMQNDKEDPATGRLPDENYAREVMQLFTIGKWMLNTDGTRMTDGNGNPIPTYSQADVMGLAKVLTGWSWGGPDTSEERWVGGPINFAMARSWELPMQPYPQHHSTSEAQIVGGVTIPANTSAPDSLKIALDTLFNHPNAGPFIATHFIKRLTTSNPSPEYVARVAAVFNANKANERGNMQSVIRAVLFDPEVWDGRHLTSPTWGKPREPIVKAAQLVRGLSCRSSSGMYPLGTLQATNYDLGQAPLMSNSVFNFFLPDHQPQGELSNLNLSAPEFQIANDNTTIGHLNYMWSLLGFGLTTNQNSLVCDYSAFTPLASQPDALIDALVNRFVGAPISAQGRQTIKDGITSIADNGTVAARENRVKTALLLLASTPEFNVQR</sequence>
<dbReference type="RefSeq" id="WP_130966224.1">
    <property type="nucleotide sequence ID" value="NZ_SIXI01000001.1"/>
</dbReference>
<protein>
    <submittedName>
        <fullName evidence="2">DUF1800 domain-containing protein</fullName>
    </submittedName>
</protein>
<comment type="caution">
    <text evidence="2">The sequence shown here is derived from an EMBL/GenBank/DDBJ whole genome shotgun (WGS) entry which is preliminary data.</text>
</comment>
<feature type="signal peptide" evidence="1">
    <location>
        <begin position="1"/>
        <end position="27"/>
    </location>
</feature>